<name>A2DVU0_TRIV3</name>
<reference evidence="1" key="2">
    <citation type="journal article" date="2007" name="Science">
        <title>Draft genome sequence of the sexually transmitted pathogen Trichomonas vaginalis.</title>
        <authorList>
            <person name="Carlton J.M."/>
            <person name="Hirt R.P."/>
            <person name="Silva J.C."/>
            <person name="Delcher A.L."/>
            <person name="Schatz M."/>
            <person name="Zhao Q."/>
            <person name="Wortman J.R."/>
            <person name="Bidwell S.L."/>
            <person name="Alsmark U.C.M."/>
            <person name="Besteiro S."/>
            <person name="Sicheritz-Ponten T."/>
            <person name="Noel C.J."/>
            <person name="Dacks J.B."/>
            <person name="Foster P.G."/>
            <person name="Simillion C."/>
            <person name="Van de Peer Y."/>
            <person name="Miranda-Saavedra D."/>
            <person name="Barton G.J."/>
            <person name="Westrop G.D."/>
            <person name="Mueller S."/>
            <person name="Dessi D."/>
            <person name="Fiori P.L."/>
            <person name="Ren Q."/>
            <person name="Paulsen I."/>
            <person name="Zhang H."/>
            <person name="Bastida-Corcuera F.D."/>
            <person name="Simoes-Barbosa A."/>
            <person name="Brown M.T."/>
            <person name="Hayes R.D."/>
            <person name="Mukherjee M."/>
            <person name="Okumura C.Y."/>
            <person name="Schneider R."/>
            <person name="Smith A.J."/>
            <person name="Vanacova S."/>
            <person name="Villalvazo M."/>
            <person name="Haas B.J."/>
            <person name="Pertea M."/>
            <person name="Feldblyum T.V."/>
            <person name="Utterback T.R."/>
            <person name="Shu C.L."/>
            <person name="Osoegawa K."/>
            <person name="de Jong P.J."/>
            <person name="Hrdy I."/>
            <person name="Horvathova L."/>
            <person name="Zubacova Z."/>
            <person name="Dolezal P."/>
            <person name="Malik S.B."/>
            <person name="Logsdon J.M. Jr."/>
            <person name="Henze K."/>
            <person name="Gupta A."/>
            <person name="Wang C.C."/>
            <person name="Dunne R.L."/>
            <person name="Upcroft J.A."/>
            <person name="Upcroft P."/>
            <person name="White O."/>
            <person name="Salzberg S.L."/>
            <person name="Tang P."/>
            <person name="Chiu C.-H."/>
            <person name="Lee Y.-S."/>
            <person name="Embley T.M."/>
            <person name="Coombs G.H."/>
            <person name="Mottram J.C."/>
            <person name="Tachezy J."/>
            <person name="Fraser-Liggett C.M."/>
            <person name="Johnson P.J."/>
        </authorList>
    </citation>
    <scope>NUCLEOTIDE SEQUENCE [LARGE SCALE GENOMIC DNA]</scope>
    <source>
        <strain evidence="1">G3</strain>
    </source>
</reference>
<dbReference type="Proteomes" id="UP000001542">
    <property type="component" value="Unassembled WGS sequence"/>
</dbReference>
<dbReference type="STRING" id="5722.A2DVU0"/>
<gene>
    <name evidence="1" type="ORF">TVAG_210330</name>
</gene>
<dbReference type="VEuPathDB" id="TrichDB:TVAG_210330"/>
<dbReference type="EMBL" id="DS113255">
    <property type="protein sequence ID" value="EAY15503.1"/>
    <property type="molecule type" value="Genomic_DNA"/>
</dbReference>
<dbReference type="InterPro" id="IPR053139">
    <property type="entry name" value="Surface_bspA-like"/>
</dbReference>
<dbReference type="PANTHER" id="PTHR45661:SF3">
    <property type="entry name" value="IG-LIKE DOMAIN-CONTAINING PROTEIN"/>
    <property type="match status" value="1"/>
</dbReference>
<dbReference type="RefSeq" id="XP_001327726.1">
    <property type="nucleotide sequence ID" value="XM_001327691.1"/>
</dbReference>
<dbReference type="InterPro" id="IPR032675">
    <property type="entry name" value="LRR_dom_sf"/>
</dbReference>
<evidence type="ECO:0000313" key="1">
    <source>
        <dbReference type="EMBL" id="EAY15503.1"/>
    </source>
</evidence>
<dbReference type="Gene3D" id="3.80.10.10">
    <property type="entry name" value="Ribonuclease Inhibitor"/>
    <property type="match status" value="4"/>
</dbReference>
<proteinExistence type="predicted"/>
<dbReference type="PANTHER" id="PTHR45661">
    <property type="entry name" value="SURFACE ANTIGEN"/>
    <property type="match status" value="1"/>
</dbReference>
<dbReference type="InParanoid" id="A2DVU0"/>
<dbReference type="InterPro" id="IPR026906">
    <property type="entry name" value="LRR_5"/>
</dbReference>
<dbReference type="Pfam" id="PF13306">
    <property type="entry name" value="LRR_5"/>
    <property type="match status" value="5"/>
</dbReference>
<evidence type="ECO:0000313" key="2">
    <source>
        <dbReference type="Proteomes" id="UP000001542"/>
    </source>
</evidence>
<dbReference type="KEGG" id="tva:4773506"/>
<dbReference type="VEuPathDB" id="TrichDB:TVAGG3_0734880"/>
<accession>A2DVU0</accession>
<dbReference type="SUPFAM" id="SSF52058">
    <property type="entry name" value="L domain-like"/>
    <property type="match status" value="2"/>
</dbReference>
<sequence length="727" mass="83044">MTIQYTDIHQSSYSSDYRTLNKVSDTSQYLRISAKCEIIKDNCFSKLNSLISFTFEENPNLATIEAYSFYSCTNLIQINLSMCTKLTKISNHAFNSCPKCVELYLPKGLLEIGVNSFSGDQEISSIIIPASVNKIDNEAFTNCKKLENVTFEEGSNLAQLDSIFKFTAIKSFEIPQNCKKVDGDLFSDLTITNLTIHRDNHYLIIENNTVFSADKSTLFFFCNRSFQTYEIPNYVTILGRNSFYQSKLVTITILENVTTIDYYVFKNCNNLKNVTFLGSVYSFEIGVFDNCNNLELFIFNNSATITKSYLLISEYVKNANILFNYKVLFDKSAISRNVNVSISYLNEPNLIITPIALIMNSIQTEIYEYYGYNYNDVTIPKQVTKIRKNAFENSTIPKIDFEADSELSVIEDNAFLNCSKINTFDFTSTKLSYLGYSVFKNCSELAFVNFATTNFEVNDNLNDNLFENCNKLVNISNINNTSDSCFLDCVNLTKVSIRDGSELIGIRSFENCYSLEIINIPSTVRIISEYAFINCKNLSSIIFESPNSLEKISINSFSECDSLRNISDFLSLKYICTYNTIYYINGSNISLIFHLRNSEDTFLSINCSVICSYSFNYSNNIENISIVSNSVSLIESFSFNKCQNLKHINFPMSIKTVQYLAFNECKNIQCPIIIEDISHKFINMLSQSGIPRRIIFSCVAIYESYDFRRVKSICNTSASLFWKYLSK</sequence>
<keyword evidence="2" id="KW-1185">Reference proteome</keyword>
<organism evidence="1 2">
    <name type="scientific">Trichomonas vaginalis (strain ATCC PRA-98 / G3)</name>
    <dbReference type="NCBI Taxonomy" id="412133"/>
    <lineage>
        <taxon>Eukaryota</taxon>
        <taxon>Metamonada</taxon>
        <taxon>Parabasalia</taxon>
        <taxon>Trichomonadida</taxon>
        <taxon>Trichomonadidae</taxon>
        <taxon>Trichomonas</taxon>
    </lineage>
</organism>
<reference evidence="1" key="1">
    <citation type="submission" date="2006-10" db="EMBL/GenBank/DDBJ databases">
        <authorList>
            <person name="Amadeo P."/>
            <person name="Zhao Q."/>
            <person name="Wortman J."/>
            <person name="Fraser-Liggett C."/>
            <person name="Carlton J."/>
        </authorList>
    </citation>
    <scope>NUCLEOTIDE SEQUENCE</scope>
    <source>
        <strain evidence="1">G3</strain>
    </source>
</reference>
<protein>
    <submittedName>
        <fullName evidence="1">Surface antigen BspA-like</fullName>
    </submittedName>
</protein>
<dbReference type="AlphaFoldDB" id="A2DVU0"/>